<feature type="chain" id="PRO_5021702983" evidence="1">
    <location>
        <begin position="36"/>
        <end position="964"/>
    </location>
</feature>
<evidence type="ECO:0000313" key="4">
    <source>
        <dbReference type="Proteomes" id="UP000316437"/>
    </source>
</evidence>
<keyword evidence="1" id="KW-0732">Signal</keyword>
<dbReference type="EMBL" id="VFPD01000006">
    <property type="protein sequence ID" value="TQM12585.1"/>
    <property type="molecule type" value="Genomic_DNA"/>
</dbReference>
<evidence type="ECO:0000256" key="1">
    <source>
        <dbReference type="SAM" id="SignalP"/>
    </source>
</evidence>
<dbReference type="Pfam" id="PF13585">
    <property type="entry name" value="CHU_C"/>
    <property type="match status" value="1"/>
</dbReference>
<organism evidence="3 4">
    <name type="scientific">Chryseobacterium aquifrigidense</name>
    <dbReference type="NCBI Taxonomy" id="558021"/>
    <lineage>
        <taxon>Bacteria</taxon>
        <taxon>Pseudomonadati</taxon>
        <taxon>Bacteroidota</taxon>
        <taxon>Flavobacteriia</taxon>
        <taxon>Flavobacteriales</taxon>
        <taxon>Weeksellaceae</taxon>
        <taxon>Chryseobacterium group</taxon>
        <taxon>Chryseobacterium</taxon>
    </lineage>
</organism>
<name>A0A543DTE8_9FLAO</name>
<dbReference type="Pfam" id="PF17517">
    <property type="entry name" value="IgGFc_binding"/>
    <property type="match status" value="1"/>
</dbReference>
<dbReference type="RefSeq" id="WP_226798777.1">
    <property type="nucleotide sequence ID" value="NZ_VFPD01000006.1"/>
</dbReference>
<feature type="domain" description="IgGFc-binding protein N-terminal" evidence="2">
    <location>
        <begin position="147"/>
        <end position="463"/>
    </location>
</feature>
<gene>
    <name evidence="3" type="ORF">FB551_4704</name>
</gene>
<dbReference type="NCBIfam" id="TIGR04131">
    <property type="entry name" value="Bac_Flav_CTERM"/>
    <property type="match status" value="1"/>
</dbReference>
<dbReference type="InterPro" id="IPR026341">
    <property type="entry name" value="T9SS_type_B"/>
</dbReference>
<proteinExistence type="predicted"/>
<dbReference type="Proteomes" id="UP000316437">
    <property type="component" value="Unassembled WGS sequence"/>
</dbReference>
<sequence>MMKKLFSRKERITNMFLQKACIFLLTLFTMNMSFAQRDTDHWFAPMMKRNTNDAEQQGLYFSTDSVTPFPIEIYNNNILIGTVTVSKGNPQVFDVPFQNMITTSVADLFKPVKMGLHTTGTKPYFVTFRFSSLNHAEILTSKGKAGIGKLFYVAAAPITEPNYTGLNFTTGILATEDNTKITISGYSPNVVFSNNMTGTTNPTINFTLNKGQSYIIEGDGDEIGNRKGFIGAKITADKPISVTNGNFNGQFSLNTSSTTSFGTDIMMDQSVPVDRLGNEFVLVKGNANISERIEDALIIATEDNTQVFINNSATPAATLSEGQSYRVNEASNTNYINQGNNHYNMYIRTTKNVYVYQLLGGVANDSWAATGGFNYIPPLNCFLPRKIDEIGMINILPPTVNTVKLNILTETGATIMVNGSTPPATQGPYPVSGTGNWVSYSVPNITGNVTVTSTKAVTAGIAGGSGAVGYGGYFAGFSSIPVIAKTTGECIPGIMLQVDDSFDSYQWYNGNNPIPGATSYSYTPTQSGNYTVKITVGSCPPVVTPMYKVYTCLKETTINETICDGVKEIVPTFSASTQTVVPGTVTIITPPAHGNAVIDPATGVISYAPSYGYIGADKIIYKFCGNNPDFTDCEEVTLNLTVSESPVVNDSLIRTCFLEANPATGLFDLTHVNVTLATGITRKYYPSLADAHAGTNEILTPANYIAPNGVVYIKVINGSGCYRVAMVTLVVLPPAKSDVLTDKIICMEGKTTLDAGPGFSNYEWSTGATTQTIENVGVGVYWVKIKTGECTTLQTVKVYASEQPVISNIDISNKTITVNVIGGTSPYRYSMDNINWQDSNVFTNINRGNASIYVKDGYNCDPIKVDITIPNLINVITPNDDGVNDVVDYSSLAVKNNLVFSIFDRYGSKIFQADKSNGYKWNGTADGSRRVTTGTYWYELGWNEPDAKQTSIKYSGWILVKNRE</sequence>
<evidence type="ECO:0000259" key="2">
    <source>
        <dbReference type="Pfam" id="PF17517"/>
    </source>
</evidence>
<dbReference type="AlphaFoldDB" id="A0A543DTE8"/>
<protein>
    <submittedName>
        <fullName evidence="3">Gliding motility-associated-like protein</fullName>
    </submittedName>
</protein>
<comment type="caution">
    <text evidence="3">The sequence shown here is derived from an EMBL/GenBank/DDBJ whole genome shotgun (WGS) entry which is preliminary data.</text>
</comment>
<accession>A0A543DTE8</accession>
<keyword evidence="4" id="KW-1185">Reference proteome</keyword>
<feature type="signal peptide" evidence="1">
    <location>
        <begin position="1"/>
        <end position="35"/>
    </location>
</feature>
<reference evidence="3 4" key="1">
    <citation type="submission" date="2019-06" db="EMBL/GenBank/DDBJ databases">
        <title>Sorghum-associated microbial communities from plants grown in Nebraska, USA.</title>
        <authorList>
            <person name="Schachtman D."/>
        </authorList>
    </citation>
    <scope>NUCLEOTIDE SEQUENCE [LARGE SCALE GENOMIC DNA]</scope>
    <source>
        <strain evidence="3 4">110</strain>
    </source>
</reference>
<dbReference type="InterPro" id="IPR035234">
    <property type="entry name" value="IgGFc-bd_N"/>
</dbReference>
<evidence type="ECO:0000313" key="3">
    <source>
        <dbReference type="EMBL" id="TQM12585.1"/>
    </source>
</evidence>